<dbReference type="RefSeq" id="WP_148521594.1">
    <property type="nucleotide sequence ID" value="NZ_VSIJ01000005.1"/>
</dbReference>
<evidence type="ECO:0000313" key="3">
    <source>
        <dbReference type="Proteomes" id="UP000323819"/>
    </source>
</evidence>
<proteinExistence type="predicted"/>
<sequence>MTTDITEIDQIKIKYNGIDILKQNTKKMDTWDLSDIMMACRGNIAEASRLLNISRSTVRTWNEAKKKVVVLFIEGRFRAFPEASYNQNNL</sequence>
<accession>A0ABD7SRP3</accession>
<dbReference type="AlphaFoldDB" id="A0ABD7SRP3"/>
<feature type="domain" description="DNA binding HTH" evidence="1">
    <location>
        <begin position="35"/>
        <end position="59"/>
    </location>
</feature>
<gene>
    <name evidence="2" type="ORF">FXF03_02390</name>
</gene>
<evidence type="ECO:0000259" key="1">
    <source>
        <dbReference type="Pfam" id="PF02954"/>
    </source>
</evidence>
<name>A0ABD7SRP3_VIBCL</name>
<dbReference type="EMBL" id="VSIJ01000005">
    <property type="protein sequence ID" value="TXX67449.1"/>
    <property type="molecule type" value="Genomic_DNA"/>
</dbReference>
<dbReference type="InterPro" id="IPR009057">
    <property type="entry name" value="Homeodomain-like_sf"/>
</dbReference>
<dbReference type="Proteomes" id="UP000323819">
    <property type="component" value="Unassembled WGS sequence"/>
</dbReference>
<reference evidence="2 3" key="1">
    <citation type="submission" date="2019-06" db="EMBL/GenBank/DDBJ databases">
        <title>Vibrio cholerae phylogeny based on whole-genome sequencing reveals genetic diversity and population strucutre.</title>
        <authorList>
            <person name="Zhiqiu Y."/>
            <person name="Bin L."/>
            <person name="Lingyan J."/>
        </authorList>
    </citation>
    <scope>NUCLEOTIDE SEQUENCE [LARGE SCALE GENOMIC DNA]</scope>
    <source>
        <strain evidence="2 3">N2814</strain>
    </source>
</reference>
<evidence type="ECO:0000313" key="2">
    <source>
        <dbReference type="EMBL" id="TXX67449.1"/>
    </source>
</evidence>
<dbReference type="Pfam" id="PF02954">
    <property type="entry name" value="HTH_8"/>
    <property type="match status" value="1"/>
</dbReference>
<comment type="caution">
    <text evidence="2">The sequence shown here is derived from an EMBL/GenBank/DDBJ whole genome shotgun (WGS) entry which is preliminary data.</text>
</comment>
<organism evidence="2 3">
    <name type="scientific">Vibrio cholerae</name>
    <dbReference type="NCBI Taxonomy" id="666"/>
    <lineage>
        <taxon>Bacteria</taxon>
        <taxon>Pseudomonadati</taxon>
        <taxon>Pseudomonadota</taxon>
        <taxon>Gammaproteobacteria</taxon>
        <taxon>Vibrionales</taxon>
        <taxon>Vibrionaceae</taxon>
        <taxon>Vibrio</taxon>
    </lineage>
</organism>
<protein>
    <recommendedName>
        <fullName evidence="1">DNA binding HTH domain-containing protein</fullName>
    </recommendedName>
</protein>
<dbReference type="InterPro" id="IPR002197">
    <property type="entry name" value="HTH_Fis"/>
</dbReference>
<dbReference type="SUPFAM" id="SSF46689">
    <property type="entry name" value="Homeodomain-like"/>
    <property type="match status" value="1"/>
</dbReference>